<sequence>MRWDSRDRRDDLVSTSAVKLPPIVIMSRLCIPSDILGELELAELKRILYTLLVALTCTSCAHDEASSEASASGVASDMPKVAVPVGTAPSVYEQVERGIEIDPCLQLSDKIVDRAGFDPGTRRRRDSVLEQNSPYSFIGCHFQFKEENGTGQHYNRGVTVMSSNIQLLKLRERYVGSSTEIELSGRSGFKYTVYQGSDEECHIALESSDGVLDIGKTASSPAAGEGEACVRIEEVAKMLADSLPN</sequence>
<protein>
    <submittedName>
        <fullName evidence="1">DUF3558 domain-containing protein</fullName>
    </submittedName>
</protein>
<dbReference type="Pfam" id="PF12079">
    <property type="entry name" value="DUF3558"/>
    <property type="match status" value="1"/>
</dbReference>
<accession>A0A5R8NS07</accession>
<dbReference type="InterPro" id="IPR024520">
    <property type="entry name" value="DUF3558"/>
</dbReference>
<reference evidence="1 2" key="1">
    <citation type="submission" date="2019-05" db="EMBL/GenBank/DDBJ databases">
        <title>Genomes sequences of two Nocardia cyriacigeorgica environmental isolates, type strains Nocardia asteroides ATCC 19247 and Nocardia cyriacigeorgica DSM 44484.</title>
        <authorList>
            <person name="Vautrin F."/>
            <person name="Bergeron E."/>
            <person name="Dubost A."/>
            <person name="Abrouk D."/>
            <person name="Rodriguez Nava V."/>
            <person name="Pujic P."/>
        </authorList>
    </citation>
    <scope>NUCLEOTIDE SEQUENCE [LARGE SCALE GENOMIC DNA]</scope>
    <source>
        <strain evidence="1 2">EML 446</strain>
    </source>
</reference>
<proteinExistence type="predicted"/>
<evidence type="ECO:0000313" key="2">
    <source>
        <dbReference type="Proteomes" id="UP000306378"/>
    </source>
</evidence>
<dbReference type="EMBL" id="VBUT01000004">
    <property type="protein sequence ID" value="TLF78466.1"/>
    <property type="molecule type" value="Genomic_DNA"/>
</dbReference>
<gene>
    <name evidence="1" type="ORF">FEK34_11570</name>
</gene>
<dbReference type="AlphaFoldDB" id="A0A5R8NS07"/>
<dbReference type="Proteomes" id="UP000306378">
    <property type="component" value="Unassembled WGS sequence"/>
</dbReference>
<organism evidence="1 2">
    <name type="scientific">Nocardia cyriacigeorgica</name>
    <dbReference type="NCBI Taxonomy" id="135487"/>
    <lineage>
        <taxon>Bacteria</taxon>
        <taxon>Bacillati</taxon>
        <taxon>Actinomycetota</taxon>
        <taxon>Actinomycetes</taxon>
        <taxon>Mycobacteriales</taxon>
        <taxon>Nocardiaceae</taxon>
        <taxon>Nocardia</taxon>
    </lineage>
</organism>
<evidence type="ECO:0000313" key="1">
    <source>
        <dbReference type="EMBL" id="TLF78466.1"/>
    </source>
</evidence>
<comment type="caution">
    <text evidence="1">The sequence shown here is derived from an EMBL/GenBank/DDBJ whole genome shotgun (WGS) entry which is preliminary data.</text>
</comment>
<name>A0A5R8NS07_9NOCA</name>